<evidence type="ECO:0000313" key="2">
    <source>
        <dbReference type="Proteomes" id="UP000018679"/>
    </source>
</evidence>
<dbReference type="AlphaFoldDB" id="A0AAI9NET6"/>
<sequence>MPACPLCLDCSVACKVCRAGPNRGLSSRSRGGVAARTRGAQKHVPIPFFPILRHGAGRRRRHGDGGRVV</sequence>
<proteinExistence type="predicted"/>
<accession>A0AAI9NET6</accession>
<name>A0AAI9NET6_BORPT</name>
<comment type="caution">
    <text evidence="1">The sequence shown here is derived from an EMBL/GenBank/DDBJ whole genome shotgun (WGS) entry which is preliminary data.</text>
</comment>
<evidence type="ECO:0000313" key="1">
    <source>
        <dbReference type="EMBL" id="ETH30870.1"/>
    </source>
</evidence>
<protein>
    <submittedName>
        <fullName evidence="1">Uncharacterized protein</fullName>
    </submittedName>
</protein>
<organism evidence="1 2">
    <name type="scientific">Bordetella pertussis CHLA-26</name>
    <dbReference type="NCBI Taxonomy" id="1331284"/>
    <lineage>
        <taxon>Bacteria</taxon>
        <taxon>Pseudomonadati</taxon>
        <taxon>Pseudomonadota</taxon>
        <taxon>Betaproteobacteria</taxon>
        <taxon>Burkholderiales</taxon>
        <taxon>Alcaligenaceae</taxon>
        <taxon>Bordetella</taxon>
    </lineage>
</organism>
<gene>
    <name evidence="1" type="ORF">L566_3691</name>
</gene>
<dbReference type="EMBL" id="AXSB02000025">
    <property type="protein sequence ID" value="ETH30870.1"/>
    <property type="molecule type" value="Genomic_DNA"/>
</dbReference>
<reference evidence="1 2" key="1">
    <citation type="journal article" date="2013" name="Genome Announc.">
        <title>Genome Sequences of 28 Bordetella pertussis U.S. Outbreak Strains Dating from 2010 to 2012.</title>
        <authorList>
            <person name="Harvill E.T."/>
            <person name="Goodfield L.L."/>
            <person name="Ivanov Y."/>
            <person name="Meyer J.A."/>
            <person name="Newth C."/>
            <person name="Cassiday P."/>
            <person name="Tondella M.L."/>
            <person name="Liao P."/>
            <person name="Zimmerman J."/>
            <person name="Meert K."/>
            <person name="Wessel D."/>
            <person name="Berger J."/>
            <person name="Dean J.M."/>
            <person name="Holubkov R."/>
            <person name="Burr J."/>
            <person name="Liu T."/>
            <person name="Brinkac L."/>
            <person name="Kim M."/>
            <person name="Losada L."/>
        </authorList>
    </citation>
    <scope>NUCLEOTIDE SEQUENCE [LARGE SCALE GENOMIC DNA]</scope>
    <source>
        <strain evidence="1 2">CHLA-26</strain>
    </source>
</reference>
<dbReference type="Proteomes" id="UP000018679">
    <property type="component" value="Unassembled WGS sequence"/>
</dbReference>